<dbReference type="InterPro" id="IPR012902">
    <property type="entry name" value="N_methyl_site"/>
</dbReference>
<organism evidence="2 3">
    <name type="scientific">Alkalilimnicola ehrlichii</name>
    <dbReference type="NCBI Taxonomy" id="351052"/>
    <lineage>
        <taxon>Bacteria</taxon>
        <taxon>Pseudomonadati</taxon>
        <taxon>Pseudomonadota</taxon>
        <taxon>Gammaproteobacteria</taxon>
        <taxon>Chromatiales</taxon>
        <taxon>Ectothiorhodospiraceae</taxon>
        <taxon>Alkalilimnicola</taxon>
    </lineage>
</organism>
<keyword evidence="1" id="KW-1133">Transmembrane helix</keyword>
<dbReference type="NCBIfam" id="TIGR02532">
    <property type="entry name" value="IV_pilin_GFxxxE"/>
    <property type="match status" value="1"/>
</dbReference>
<dbReference type="NCBIfam" id="TIGR02523">
    <property type="entry name" value="type_IV_pilV"/>
    <property type="match status" value="1"/>
</dbReference>
<evidence type="ECO:0000313" key="2">
    <source>
        <dbReference type="EMBL" id="RFA37921.1"/>
    </source>
</evidence>
<protein>
    <submittedName>
        <fullName evidence="2">Type IV pilus modification protein PilV</fullName>
    </submittedName>
</protein>
<sequence>MERSNSGSRRSLSATCAQYGGGRFGRRSLYCVLRRRLRPAGLQHRSVPEFMQWFHSVASGVGCAYRARKCNSARLRTMKNKIFRQRQRGFSLLEVLVAVLVLAIGLLGVAGLQAVSMRVNFNSEMRTQATFLAYDVLDRMRANRAAALAGDYSLVLQDQPLSCDREFVPDESASLSDRDLAEWANQVGCFLSSGKAAVGVTDGVATIQVEWFDTEADAQASITVGAEL</sequence>
<evidence type="ECO:0000313" key="3">
    <source>
        <dbReference type="Proteomes" id="UP000256763"/>
    </source>
</evidence>
<evidence type="ECO:0000256" key="1">
    <source>
        <dbReference type="SAM" id="Phobius"/>
    </source>
</evidence>
<accession>A0A3E0X0H8</accession>
<feature type="transmembrane region" description="Helical" evidence="1">
    <location>
        <begin position="89"/>
        <end position="112"/>
    </location>
</feature>
<dbReference type="PROSITE" id="PS00409">
    <property type="entry name" value="PROKAR_NTER_METHYL"/>
    <property type="match status" value="1"/>
</dbReference>
<dbReference type="EMBL" id="NFZW01000006">
    <property type="protein sequence ID" value="RFA37921.1"/>
    <property type="molecule type" value="Genomic_DNA"/>
</dbReference>
<reference evidence="3" key="1">
    <citation type="submission" date="2017-05" db="EMBL/GenBank/DDBJ databases">
        <authorList>
            <person name="Sharma S."/>
            <person name="Sidhu C."/>
            <person name="Pinnaka A.K."/>
        </authorList>
    </citation>
    <scope>NUCLEOTIDE SEQUENCE [LARGE SCALE GENOMIC DNA]</scope>
    <source>
        <strain evidence="3">AK93</strain>
    </source>
</reference>
<keyword evidence="1" id="KW-0812">Transmembrane</keyword>
<dbReference type="Pfam" id="PF07963">
    <property type="entry name" value="N_methyl"/>
    <property type="match status" value="1"/>
</dbReference>
<keyword evidence="3" id="KW-1185">Reference proteome</keyword>
<keyword evidence="1" id="KW-0472">Membrane</keyword>
<dbReference type="Proteomes" id="UP000256763">
    <property type="component" value="Unassembled WGS sequence"/>
</dbReference>
<dbReference type="InterPro" id="IPR013362">
    <property type="entry name" value="Pilus_4_PilV"/>
</dbReference>
<dbReference type="AlphaFoldDB" id="A0A3E0X0H8"/>
<comment type="caution">
    <text evidence="2">The sequence shown here is derived from an EMBL/GenBank/DDBJ whole genome shotgun (WGS) entry which is preliminary data.</text>
</comment>
<proteinExistence type="predicted"/>
<gene>
    <name evidence="2" type="ORF">CAL65_08370</name>
</gene>
<name>A0A3E0X0H8_9GAMM</name>